<keyword evidence="3" id="KW-0285">Flavoprotein</keyword>
<comment type="cofactor">
    <cofactor evidence="1">
        <name>FAD</name>
        <dbReference type="ChEBI" id="CHEBI:57692"/>
    </cofactor>
</comment>
<evidence type="ECO:0000259" key="5">
    <source>
        <dbReference type="PROSITE" id="PS00624"/>
    </source>
</evidence>
<accession>A0ABW3VT49</accession>
<gene>
    <name evidence="6" type="ORF">ACFQ34_29960</name>
</gene>
<comment type="similarity">
    <text evidence="2">Belongs to the GMC oxidoreductase family.</text>
</comment>
<dbReference type="PANTHER" id="PTHR11552:SF147">
    <property type="entry name" value="CHOLINE DEHYDROGENASE, MITOCHONDRIAL"/>
    <property type="match status" value="1"/>
</dbReference>
<dbReference type="Proteomes" id="UP001597182">
    <property type="component" value="Unassembled WGS sequence"/>
</dbReference>
<evidence type="ECO:0000313" key="6">
    <source>
        <dbReference type="EMBL" id="MFD1237530.1"/>
    </source>
</evidence>
<dbReference type="Gene3D" id="3.30.560.10">
    <property type="entry name" value="Glucose Oxidase, domain 3"/>
    <property type="match status" value="1"/>
</dbReference>
<keyword evidence="7" id="KW-1185">Reference proteome</keyword>
<dbReference type="Pfam" id="PF05199">
    <property type="entry name" value="GMC_oxred_C"/>
    <property type="match status" value="1"/>
</dbReference>
<protein>
    <submittedName>
        <fullName evidence="6">GMC family oxidoreductase</fullName>
    </submittedName>
</protein>
<dbReference type="Gene3D" id="3.50.50.60">
    <property type="entry name" value="FAD/NAD(P)-binding domain"/>
    <property type="match status" value="1"/>
</dbReference>
<proteinExistence type="inferred from homology"/>
<sequence>MAFYDYIIVGAGAAGCVLADRLTEDPSVEVLLVEYGGHGRNPMLHVPKGFYFTLQSSRYCYHYPTQPVGPGQNGESWTRGKVRGGSTAVNGMMYIRGAQPDYDAITRRGNTGWGWDEMLPVFTAMEDHGLGASDVRGVGGPVGVTIGDRSELVCDAIVGAAEKMGLRYTRDFNEDDSERIGFTPSTIKNGIRVSAATAFLRPAAKRPNLTVLTGTRVGYLLFDGRRVVGVRARGRSGYRDHIVRREVIVSAGTIETPLLLERSGIGRAETLAAAGVALRVESPNVGERVIEQRGVKLQVRLKGRIGRTHELNSVPKQALQGARYLLTRGGPIATAGYDLVCAFRTAPDLDRPDVQGIWMPMALDTAADRMKLASYAGATFVGYPIRPTTRSSIHLGGPLPEDRPVIRPRYVETDEDRAATARILDWGREMVAQDPLAELIEGEDQPGPAVSTAEQVVRLAQDSPLGIYHAIGSAAMGPDPDDVVDDRLRLRGVEGLRIVDASVFAAQPAGNTAAPTMALAWRAADLIRQEA</sequence>
<evidence type="ECO:0000256" key="3">
    <source>
        <dbReference type="ARBA" id="ARBA00022630"/>
    </source>
</evidence>
<evidence type="ECO:0000256" key="4">
    <source>
        <dbReference type="ARBA" id="ARBA00022827"/>
    </source>
</evidence>
<evidence type="ECO:0000313" key="7">
    <source>
        <dbReference type="Proteomes" id="UP001597182"/>
    </source>
</evidence>
<reference evidence="7" key="1">
    <citation type="journal article" date="2019" name="Int. J. Syst. Evol. Microbiol.">
        <title>The Global Catalogue of Microorganisms (GCM) 10K type strain sequencing project: providing services to taxonomists for standard genome sequencing and annotation.</title>
        <authorList>
            <consortium name="The Broad Institute Genomics Platform"/>
            <consortium name="The Broad Institute Genome Sequencing Center for Infectious Disease"/>
            <person name="Wu L."/>
            <person name="Ma J."/>
        </authorList>
    </citation>
    <scope>NUCLEOTIDE SEQUENCE [LARGE SCALE GENOMIC DNA]</scope>
    <source>
        <strain evidence="7">CCUG 49018</strain>
    </source>
</reference>
<dbReference type="Pfam" id="PF00732">
    <property type="entry name" value="GMC_oxred_N"/>
    <property type="match status" value="1"/>
</dbReference>
<dbReference type="EMBL" id="JBHTMB010000294">
    <property type="protein sequence ID" value="MFD1237530.1"/>
    <property type="molecule type" value="Genomic_DNA"/>
</dbReference>
<evidence type="ECO:0000256" key="1">
    <source>
        <dbReference type="ARBA" id="ARBA00001974"/>
    </source>
</evidence>
<dbReference type="InterPro" id="IPR000172">
    <property type="entry name" value="GMC_OxRdtase_N"/>
</dbReference>
<dbReference type="PANTHER" id="PTHR11552">
    <property type="entry name" value="GLUCOSE-METHANOL-CHOLINE GMC OXIDOREDUCTASE"/>
    <property type="match status" value="1"/>
</dbReference>
<feature type="domain" description="Glucose-methanol-choline oxidoreductase N-terminal" evidence="5">
    <location>
        <begin position="252"/>
        <end position="266"/>
    </location>
</feature>
<comment type="caution">
    <text evidence="6">The sequence shown here is derived from an EMBL/GenBank/DDBJ whole genome shotgun (WGS) entry which is preliminary data.</text>
</comment>
<name>A0ABW3VT49_9PSEU</name>
<dbReference type="SUPFAM" id="SSF51905">
    <property type="entry name" value="FAD/NAD(P)-binding domain"/>
    <property type="match status" value="1"/>
</dbReference>
<dbReference type="RefSeq" id="WP_013673561.1">
    <property type="nucleotide sequence ID" value="NZ_BAABKS010000099.1"/>
</dbReference>
<dbReference type="InterPro" id="IPR007867">
    <property type="entry name" value="GMC_OxRtase_C"/>
</dbReference>
<evidence type="ECO:0000256" key="2">
    <source>
        <dbReference type="ARBA" id="ARBA00010790"/>
    </source>
</evidence>
<organism evidence="6 7">
    <name type="scientific">Pseudonocardia benzenivorans</name>
    <dbReference type="NCBI Taxonomy" id="228005"/>
    <lineage>
        <taxon>Bacteria</taxon>
        <taxon>Bacillati</taxon>
        <taxon>Actinomycetota</taxon>
        <taxon>Actinomycetes</taxon>
        <taxon>Pseudonocardiales</taxon>
        <taxon>Pseudonocardiaceae</taxon>
        <taxon>Pseudonocardia</taxon>
    </lineage>
</organism>
<dbReference type="PIRSF" id="PIRSF000137">
    <property type="entry name" value="Alcohol_oxidase"/>
    <property type="match status" value="1"/>
</dbReference>
<dbReference type="SUPFAM" id="SSF54373">
    <property type="entry name" value="FAD-linked reductases, C-terminal domain"/>
    <property type="match status" value="1"/>
</dbReference>
<dbReference type="InterPro" id="IPR036188">
    <property type="entry name" value="FAD/NAD-bd_sf"/>
</dbReference>
<dbReference type="InterPro" id="IPR012132">
    <property type="entry name" value="GMC_OxRdtase"/>
</dbReference>
<keyword evidence="4" id="KW-0274">FAD</keyword>
<dbReference type="PROSITE" id="PS00624">
    <property type="entry name" value="GMC_OXRED_2"/>
    <property type="match status" value="1"/>
</dbReference>